<comment type="similarity">
    <text evidence="1">Belongs to the GHMP kinase family. GalK subfamily.</text>
</comment>
<proteinExistence type="inferred from homology"/>
<evidence type="ECO:0000259" key="5">
    <source>
        <dbReference type="Pfam" id="PF08544"/>
    </source>
</evidence>
<protein>
    <submittedName>
        <fullName evidence="7">Galactokinase</fullName>
    </submittedName>
</protein>
<dbReference type="Pfam" id="PF10509">
    <property type="entry name" value="GalKase_gal_bdg"/>
    <property type="match status" value="1"/>
</dbReference>
<reference evidence="8" key="1">
    <citation type="journal article" date="2011" name="Genome Res.">
        <title>Phylogeny-wide analysis of social amoeba genomes highlights ancient origins for complex intercellular communication.</title>
        <authorList>
            <person name="Heidel A.J."/>
            <person name="Lawal H.M."/>
            <person name="Felder M."/>
            <person name="Schilde C."/>
            <person name="Helps N.R."/>
            <person name="Tunggal B."/>
            <person name="Rivero F."/>
            <person name="John U."/>
            <person name="Schleicher M."/>
            <person name="Eichinger L."/>
            <person name="Platzer M."/>
            <person name="Noegel A.A."/>
            <person name="Schaap P."/>
            <person name="Gloeckner G."/>
        </authorList>
    </citation>
    <scope>NUCLEOTIDE SEQUENCE [LARGE SCALE GENOMIC DNA]</scope>
    <source>
        <strain evidence="8">SH3</strain>
    </source>
</reference>
<dbReference type="PANTHER" id="PTHR10457">
    <property type="entry name" value="MEVALONATE KINASE/GALACTOKINASE"/>
    <property type="match status" value="1"/>
</dbReference>
<dbReference type="AlphaFoldDB" id="F4PLY8"/>
<feature type="domain" description="GHMP kinase N-terminal" evidence="4">
    <location>
        <begin position="122"/>
        <end position="209"/>
    </location>
</feature>
<dbReference type="OrthoDB" id="187738at2759"/>
<dbReference type="GO" id="GO:0004335">
    <property type="term" value="F:galactokinase activity"/>
    <property type="evidence" value="ECO:0007669"/>
    <property type="project" value="InterPro"/>
</dbReference>
<dbReference type="InterPro" id="IPR036554">
    <property type="entry name" value="GHMP_kinase_C_sf"/>
</dbReference>
<evidence type="ECO:0000256" key="3">
    <source>
        <dbReference type="ARBA" id="ARBA00022840"/>
    </source>
</evidence>
<sequence length="493" mass="54430">MDIFNPHVPAVFSSIDDVYFNRQDNEARYNELSNQFQQSFDGDKPMFYFRAPGRVNLIGEHVDYSGYPVLPFALQQDVIVACNFNSKQNSINIRNCVDKYTPKSINVDQPIVIDPSNHHWTNYVLAAIKGVQDASPSTKLKGMNLLFSGNVPAGSGVSSSSALVCVSTLTISYTHNLVFTKDELANISVKCERYVGVEGGGMDQAISYLAEENTAKLIEFNPLRTNNVVLPKGVSFVISNSLVESNKVVTGAFYYNLRVTECRLAAVVLANKMGLQWEQVRKLNDVQKLSNLSLQQLLEMVDSHLHQEAYTRQEVANILGVTVEQLVKSYFPSGVTAESFQLHRRASHVYSETSRVYDFQSKCQESSNGGKKVDGAASAADHQVSPSSSVVHELGKLMDSSHFSCSQSFECSCPELDRLTDICRKAGAYGSRLTGAGWGGCVISLVPSDRAEEFMATLERDYYSKIPSDKLPQDRSSYLFCTNPSKGACILSL</sequence>
<dbReference type="PROSITE" id="PS00106">
    <property type="entry name" value="GALACTOKINASE"/>
    <property type="match status" value="1"/>
</dbReference>
<dbReference type="STRING" id="1054147.F4PLY8"/>
<dbReference type="Pfam" id="PF08544">
    <property type="entry name" value="GHMP_kinases_C"/>
    <property type="match status" value="1"/>
</dbReference>
<evidence type="ECO:0000313" key="7">
    <source>
        <dbReference type="EMBL" id="EGG23542.1"/>
    </source>
</evidence>
<dbReference type="InterPro" id="IPR006204">
    <property type="entry name" value="GHMP_kinase_N_dom"/>
</dbReference>
<dbReference type="Gene3D" id="3.30.70.3170">
    <property type="match status" value="1"/>
</dbReference>
<dbReference type="InterPro" id="IPR000705">
    <property type="entry name" value="Galactokinase"/>
</dbReference>
<dbReference type="GeneID" id="14875558"/>
<evidence type="ECO:0000313" key="8">
    <source>
        <dbReference type="Proteomes" id="UP000007797"/>
    </source>
</evidence>
<dbReference type="OMA" id="GFHDTYF"/>
<dbReference type="NCBIfam" id="TIGR00131">
    <property type="entry name" value="gal_kin"/>
    <property type="match status" value="1"/>
</dbReference>
<dbReference type="RefSeq" id="XP_004361393.1">
    <property type="nucleotide sequence ID" value="XM_004361336.1"/>
</dbReference>
<dbReference type="InterPro" id="IPR014721">
    <property type="entry name" value="Ribsml_uS5_D2-typ_fold_subgr"/>
</dbReference>
<dbReference type="Pfam" id="PF00288">
    <property type="entry name" value="GHMP_kinases_N"/>
    <property type="match status" value="1"/>
</dbReference>
<keyword evidence="8" id="KW-1185">Reference proteome</keyword>
<dbReference type="PANTHER" id="PTHR10457:SF7">
    <property type="entry name" value="GALACTOKINASE-RELATED"/>
    <property type="match status" value="1"/>
</dbReference>
<dbReference type="Gene3D" id="3.30.230.10">
    <property type="match status" value="1"/>
</dbReference>
<name>F4PLY8_CACFS</name>
<dbReference type="InterPro" id="IPR013750">
    <property type="entry name" value="GHMP_kinase_C_dom"/>
</dbReference>
<gene>
    <name evidence="7" type="primary">galK</name>
    <name evidence="7" type="ORF">DFA_05675</name>
</gene>
<feature type="domain" description="Galactokinase N-terminal" evidence="6">
    <location>
        <begin position="35"/>
        <end position="83"/>
    </location>
</feature>
<dbReference type="SUPFAM" id="SSF54211">
    <property type="entry name" value="Ribosomal protein S5 domain 2-like"/>
    <property type="match status" value="1"/>
</dbReference>
<evidence type="ECO:0000256" key="1">
    <source>
        <dbReference type="ARBA" id="ARBA00006566"/>
    </source>
</evidence>
<dbReference type="Gene3D" id="1.20.1440.340">
    <property type="match status" value="1"/>
</dbReference>
<organism evidence="7 8">
    <name type="scientific">Cavenderia fasciculata</name>
    <name type="common">Slime mold</name>
    <name type="synonym">Dictyostelium fasciculatum</name>
    <dbReference type="NCBI Taxonomy" id="261658"/>
    <lineage>
        <taxon>Eukaryota</taxon>
        <taxon>Amoebozoa</taxon>
        <taxon>Evosea</taxon>
        <taxon>Eumycetozoa</taxon>
        <taxon>Dictyostelia</taxon>
        <taxon>Acytosteliales</taxon>
        <taxon>Cavenderiaceae</taxon>
        <taxon>Cavenderia</taxon>
    </lineage>
</organism>
<keyword evidence="2" id="KW-0547">Nucleotide-binding</keyword>
<dbReference type="Proteomes" id="UP000007797">
    <property type="component" value="Unassembled WGS sequence"/>
</dbReference>
<dbReference type="GO" id="GO:0005524">
    <property type="term" value="F:ATP binding"/>
    <property type="evidence" value="ECO:0007669"/>
    <property type="project" value="UniProtKB-KW"/>
</dbReference>
<dbReference type="InterPro" id="IPR006206">
    <property type="entry name" value="Mevalonate/galactokinase"/>
</dbReference>
<dbReference type="EMBL" id="GL883008">
    <property type="protein sequence ID" value="EGG23542.1"/>
    <property type="molecule type" value="Genomic_DNA"/>
</dbReference>
<dbReference type="InterPro" id="IPR020568">
    <property type="entry name" value="Ribosomal_Su5_D2-typ_SF"/>
</dbReference>
<dbReference type="PRINTS" id="PR00959">
    <property type="entry name" value="MEVGALKINASE"/>
</dbReference>
<accession>F4PLY8</accession>
<feature type="domain" description="GHMP kinase C-terminal" evidence="5">
    <location>
        <begin position="392"/>
        <end position="462"/>
    </location>
</feature>
<dbReference type="GO" id="GO:0006012">
    <property type="term" value="P:galactose metabolic process"/>
    <property type="evidence" value="ECO:0007669"/>
    <property type="project" value="InterPro"/>
</dbReference>
<dbReference type="SUPFAM" id="SSF55060">
    <property type="entry name" value="GHMP Kinase, C-terminal domain"/>
    <property type="match status" value="1"/>
</dbReference>
<evidence type="ECO:0000259" key="4">
    <source>
        <dbReference type="Pfam" id="PF00288"/>
    </source>
</evidence>
<dbReference type="KEGG" id="dfa:DFA_05675"/>
<dbReference type="GO" id="GO:0005829">
    <property type="term" value="C:cytosol"/>
    <property type="evidence" value="ECO:0007669"/>
    <property type="project" value="TreeGrafter"/>
</dbReference>
<dbReference type="InterPro" id="IPR019741">
    <property type="entry name" value="Galactokinase_CS"/>
</dbReference>
<evidence type="ECO:0000256" key="2">
    <source>
        <dbReference type="ARBA" id="ARBA00022741"/>
    </source>
</evidence>
<keyword evidence="3" id="KW-0067">ATP-binding</keyword>
<evidence type="ECO:0000259" key="6">
    <source>
        <dbReference type="Pfam" id="PF10509"/>
    </source>
</evidence>
<dbReference type="PRINTS" id="PR00473">
    <property type="entry name" value="GALCTOKINASE"/>
</dbReference>
<dbReference type="InterPro" id="IPR019539">
    <property type="entry name" value="GalKase_N"/>
</dbReference>
<dbReference type="PIRSF" id="PIRSF000530">
    <property type="entry name" value="Galactokinase"/>
    <property type="match status" value="1"/>
</dbReference>